<accession>A0ABR6W3U0</accession>
<protein>
    <recommendedName>
        <fullName evidence="3">Bulb-type lectin domain-containing protein</fullName>
    </recommendedName>
</protein>
<dbReference type="PANTHER" id="PTHR42754:SF1">
    <property type="entry name" value="LIPOPROTEIN"/>
    <property type="match status" value="1"/>
</dbReference>
<organism evidence="1 2">
    <name type="scientific">Spirosoma utsteinense</name>
    <dbReference type="NCBI Taxonomy" id="2585773"/>
    <lineage>
        <taxon>Bacteria</taxon>
        <taxon>Pseudomonadati</taxon>
        <taxon>Bacteroidota</taxon>
        <taxon>Cytophagia</taxon>
        <taxon>Cytophagales</taxon>
        <taxon>Cytophagaceae</taxon>
        <taxon>Spirosoma</taxon>
    </lineage>
</organism>
<proteinExistence type="predicted"/>
<evidence type="ECO:0000313" key="2">
    <source>
        <dbReference type="Proteomes" id="UP000700732"/>
    </source>
</evidence>
<dbReference type="Proteomes" id="UP000700732">
    <property type="component" value="Unassembled WGS sequence"/>
</dbReference>
<name>A0ABR6W3U0_9BACT</name>
<dbReference type="RefSeq" id="WP_186737006.1">
    <property type="nucleotide sequence ID" value="NZ_VFIA01000008.1"/>
</dbReference>
<dbReference type="PANTHER" id="PTHR42754">
    <property type="entry name" value="ENDOGLUCANASE"/>
    <property type="match status" value="1"/>
</dbReference>
<sequence>MKMQLYLQRFVLRSPWFGGLLLTTVLYLGTVMNLSAQTIEWQKTFGGTRAEFATATIETSDGSYLVAGTTESTDGQVSGNHGQVDVWIIKINKSGNLVWQKTYGGTNFEWIWAITEAPDGGYALAGYTLSNDGDVSGNHGGTDVWVIKIDDAGNLLWQKTLGGTGTEQVWAIKQAPEGGYILAGSTDSNDGQVSGNHGQTDLWLVRLSNVGELLWQKTLGGTGHDNARSITSAIEGGYTIAGSTSSSDGDVSGGHPSGDAWVVHVNGSGDLVWQKTYGGAGFESFNAILTQPDGSYILTGNTSSTDGDVSGNHGNNDVWLVKLNQTGSLIRQKTFGGSDSDYGVSVLTTADGGLVIAADASSTNGDVTGNHGIGDFWVFKLDNAWNLLWQKALGGSQYEFVSSIILPKEGGYLLVGETYSNDGEVTGSHGFSEFWVVKIRGGIQLLPPSYDCGSGQITFNTSGGDGSPVTYQAPGITRAAATDAFGTVEAELRADPKPITIWATQAGHTSTFVFDLAAACSSPGGALSLLLPTYDCQTGAFRFNVRGGDGSPVEYRAVPGITDWTTNPNAYVDREIRTAADAPPIILQARQRGREANLDWNIRGVCPVGGRLGAAGGSPTDRLLQMRVWGNPVESTAIEVEVSGETGQSAQLSLTSQRGQVLYRRAMHLSGAADRVSVPVGAEHGLLLLDLRSTTDRQQIRTIRILAQ</sequence>
<keyword evidence="2" id="KW-1185">Reference proteome</keyword>
<dbReference type="InterPro" id="IPR011047">
    <property type="entry name" value="Quinoprotein_ADH-like_sf"/>
</dbReference>
<gene>
    <name evidence="1" type="ORF">FH603_1707</name>
</gene>
<evidence type="ECO:0008006" key="3">
    <source>
        <dbReference type="Google" id="ProtNLM"/>
    </source>
</evidence>
<reference evidence="1 2" key="1">
    <citation type="submission" date="2019-06" db="EMBL/GenBank/DDBJ databases">
        <title>Spirosoma utsteinense sp. nov. isolated from Antarctic ice-free soils.</title>
        <authorList>
            <person name="Tahon G."/>
        </authorList>
    </citation>
    <scope>NUCLEOTIDE SEQUENCE [LARGE SCALE GENOMIC DNA]</scope>
    <source>
        <strain evidence="1 2">LMG 31447</strain>
    </source>
</reference>
<comment type="caution">
    <text evidence="1">The sequence shown here is derived from an EMBL/GenBank/DDBJ whole genome shotgun (WGS) entry which is preliminary data.</text>
</comment>
<dbReference type="EMBL" id="VFIA01000008">
    <property type="protein sequence ID" value="MBC3791208.1"/>
    <property type="molecule type" value="Genomic_DNA"/>
</dbReference>
<dbReference type="SUPFAM" id="SSF50998">
    <property type="entry name" value="Quinoprotein alcohol dehydrogenase-like"/>
    <property type="match status" value="1"/>
</dbReference>
<evidence type="ECO:0000313" key="1">
    <source>
        <dbReference type="EMBL" id="MBC3791208.1"/>
    </source>
</evidence>